<name>A0A9P9ET23_9HYPO</name>
<feature type="region of interest" description="Disordered" evidence="1">
    <location>
        <begin position="291"/>
        <end position="342"/>
    </location>
</feature>
<organism evidence="4 5">
    <name type="scientific">Dactylonectria macrodidyma</name>
    <dbReference type="NCBI Taxonomy" id="307937"/>
    <lineage>
        <taxon>Eukaryota</taxon>
        <taxon>Fungi</taxon>
        <taxon>Dikarya</taxon>
        <taxon>Ascomycota</taxon>
        <taxon>Pezizomycotina</taxon>
        <taxon>Sordariomycetes</taxon>
        <taxon>Hypocreomycetidae</taxon>
        <taxon>Hypocreales</taxon>
        <taxon>Nectriaceae</taxon>
        <taxon>Dactylonectria</taxon>
    </lineage>
</organism>
<dbReference type="InterPro" id="IPR008972">
    <property type="entry name" value="Cupredoxin"/>
</dbReference>
<proteinExistence type="predicted"/>
<dbReference type="PANTHER" id="PTHR34883:SF8">
    <property type="entry name" value="EXTRACELLULAR SERINE-RICH PROTEIN (AFU_ORTHOLOGUE AFUA_6G00670)"/>
    <property type="match status" value="1"/>
</dbReference>
<keyword evidence="2" id="KW-1133">Transmembrane helix</keyword>
<evidence type="ECO:0000313" key="4">
    <source>
        <dbReference type="EMBL" id="KAH7143874.1"/>
    </source>
</evidence>
<dbReference type="AlphaFoldDB" id="A0A9P9ET23"/>
<feature type="compositionally biased region" description="Polar residues" evidence="1">
    <location>
        <begin position="407"/>
        <end position="416"/>
    </location>
</feature>
<feature type="region of interest" description="Disordered" evidence="1">
    <location>
        <begin position="202"/>
        <end position="244"/>
    </location>
</feature>
<dbReference type="CDD" id="cd00920">
    <property type="entry name" value="Cupredoxin"/>
    <property type="match status" value="1"/>
</dbReference>
<evidence type="ECO:0000256" key="3">
    <source>
        <dbReference type="SAM" id="SignalP"/>
    </source>
</evidence>
<evidence type="ECO:0000256" key="2">
    <source>
        <dbReference type="SAM" id="Phobius"/>
    </source>
</evidence>
<feature type="compositionally biased region" description="Low complexity" evidence="1">
    <location>
        <begin position="35"/>
        <end position="75"/>
    </location>
</feature>
<dbReference type="Gene3D" id="2.60.40.420">
    <property type="entry name" value="Cupredoxins - blue copper proteins"/>
    <property type="match status" value="1"/>
</dbReference>
<comment type="caution">
    <text evidence="4">The sequence shown here is derived from an EMBL/GenBank/DDBJ whole genome shotgun (WGS) entry which is preliminary data.</text>
</comment>
<evidence type="ECO:0000313" key="5">
    <source>
        <dbReference type="Proteomes" id="UP000738349"/>
    </source>
</evidence>
<feature type="signal peptide" evidence="3">
    <location>
        <begin position="1"/>
        <end position="18"/>
    </location>
</feature>
<keyword evidence="3" id="KW-0732">Signal</keyword>
<protein>
    <recommendedName>
        <fullName evidence="6">Extracellular serine-rich protein</fullName>
    </recommendedName>
</protein>
<evidence type="ECO:0008006" key="6">
    <source>
        <dbReference type="Google" id="ProtNLM"/>
    </source>
</evidence>
<dbReference type="InterPro" id="IPR052953">
    <property type="entry name" value="Ser-rich/MCO-related"/>
</dbReference>
<accession>A0A9P9ET23</accession>
<keyword evidence="2" id="KW-0472">Membrane</keyword>
<evidence type="ECO:0000256" key="1">
    <source>
        <dbReference type="SAM" id="MobiDB-lite"/>
    </source>
</evidence>
<feature type="transmembrane region" description="Helical" evidence="2">
    <location>
        <begin position="250"/>
        <end position="273"/>
    </location>
</feature>
<reference evidence="4" key="1">
    <citation type="journal article" date="2021" name="Nat. Commun.">
        <title>Genetic determinants of endophytism in the Arabidopsis root mycobiome.</title>
        <authorList>
            <person name="Mesny F."/>
            <person name="Miyauchi S."/>
            <person name="Thiergart T."/>
            <person name="Pickel B."/>
            <person name="Atanasova L."/>
            <person name="Karlsson M."/>
            <person name="Huettel B."/>
            <person name="Barry K.W."/>
            <person name="Haridas S."/>
            <person name="Chen C."/>
            <person name="Bauer D."/>
            <person name="Andreopoulos W."/>
            <person name="Pangilinan J."/>
            <person name="LaButti K."/>
            <person name="Riley R."/>
            <person name="Lipzen A."/>
            <person name="Clum A."/>
            <person name="Drula E."/>
            <person name="Henrissat B."/>
            <person name="Kohler A."/>
            <person name="Grigoriev I.V."/>
            <person name="Martin F.M."/>
            <person name="Hacquard S."/>
        </authorList>
    </citation>
    <scope>NUCLEOTIDE SEQUENCE</scope>
    <source>
        <strain evidence="4">MPI-CAGE-AT-0147</strain>
    </source>
</reference>
<feature type="compositionally biased region" description="Polar residues" evidence="1">
    <location>
        <begin position="318"/>
        <end position="336"/>
    </location>
</feature>
<dbReference type="Proteomes" id="UP000738349">
    <property type="component" value="Unassembled WGS sequence"/>
</dbReference>
<keyword evidence="2" id="KW-0812">Transmembrane</keyword>
<gene>
    <name evidence="4" type="ORF">EDB81DRAFT_884472</name>
</gene>
<feature type="region of interest" description="Disordered" evidence="1">
    <location>
        <begin position="368"/>
        <end position="429"/>
    </location>
</feature>
<feature type="chain" id="PRO_5040449396" description="Extracellular serine-rich protein" evidence="3">
    <location>
        <begin position="19"/>
        <end position="429"/>
    </location>
</feature>
<sequence length="429" mass="45543">MLPRSLLAVSIFLVGAWAQETDETSRRTAAVETGTATDPSATAESTAATDASTTTDASSTVEESSTGTSTGTGVTTHTVAVGASGHKFTPSELTADVGDIIEWRFYPTNHWVIRGDFDYPCIPYEYIGTDRTGFSSGSQTVQAITDDGPRFRVRVNNTDPIFFYCGAPGSCVRYHMMGVINPASNDTLDDWLTKANDVDYQLRPGDPWPTEEGFETPTDAATTETGGSSNDNSDEDNDNSSKGTHLGPGAIAGIAIGGVAVLLLGGAMIYLCGRRGGFDKAYRKSFRNSAAPEQFPNVQPPVSEARFDSPSPAAGSGWTANKQQPSPMSAAFTQSPPMSPHHPSYGFQPGYNPMVAQDGTIGSYYSDHNAHQLGVPLPTESPKPQDQIAPVELPASGDPGNSPLPEYTNNGTQRTFSWAGEESGYRPSK</sequence>
<dbReference type="SUPFAM" id="SSF49503">
    <property type="entry name" value="Cupredoxins"/>
    <property type="match status" value="1"/>
</dbReference>
<keyword evidence="5" id="KW-1185">Reference proteome</keyword>
<dbReference type="PANTHER" id="PTHR34883">
    <property type="entry name" value="SERINE-RICH PROTEIN, PUTATIVE-RELATED-RELATED"/>
    <property type="match status" value="1"/>
</dbReference>
<dbReference type="EMBL" id="JAGMUV010000009">
    <property type="protein sequence ID" value="KAH7143874.1"/>
    <property type="molecule type" value="Genomic_DNA"/>
</dbReference>
<feature type="region of interest" description="Disordered" evidence="1">
    <location>
        <begin position="23"/>
        <end position="75"/>
    </location>
</feature>
<dbReference type="OrthoDB" id="2331100at2759"/>